<reference evidence="1 2" key="1">
    <citation type="submission" date="2020-08" db="EMBL/GenBank/DDBJ databases">
        <title>Genomic Encyclopedia of Type Strains, Phase III (KMG-III): the genomes of soil and plant-associated and newly described type strains.</title>
        <authorList>
            <person name="Whitman W."/>
        </authorList>
    </citation>
    <scope>NUCLEOTIDE SEQUENCE [LARGE SCALE GENOMIC DNA]</scope>
    <source>
        <strain evidence="1 2">CECT 8305</strain>
    </source>
</reference>
<dbReference type="EMBL" id="JACHJL010000027">
    <property type="protein sequence ID" value="MBB5939719.1"/>
    <property type="molecule type" value="Genomic_DNA"/>
</dbReference>
<dbReference type="Gene3D" id="1.10.490.110">
    <property type="entry name" value="Uncharacterized conserved protein DUF2267"/>
    <property type="match status" value="1"/>
</dbReference>
<keyword evidence="2" id="KW-1185">Reference proteome</keyword>
<evidence type="ECO:0000313" key="2">
    <source>
        <dbReference type="Proteomes" id="UP000588098"/>
    </source>
</evidence>
<name>A0A7W9V3B3_9ACTN</name>
<proteinExistence type="predicted"/>
<dbReference type="InterPro" id="IPR018727">
    <property type="entry name" value="DUF2267"/>
</dbReference>
<dbReference type="AlphaFoldDB" id="A0A7W9V3B3"/>
<accession>A0A7W9V3B3</accession>
<dbReference type="RefSeq" id="WP_312867138.1">
    <property type="nucleotide sequence ID" value="NZ_JACHJL010000027.1"/>
</dbReference>
<sequence length="133" mass="14079">MRFDELIKAVQEDGCYATAAEADEVTRTVLAALGRQLVGDERVVLARLLPAEAAHEFAAQIPATRRLTGGEFVDELAARTGLDPVTARWNAGSVLGVLARTAGPDLVRNILAQLPEGYALLFGQAQLAPARAA</sequence>
<gene>
    <name evidence="1" type="ORF">FHS42_006815</name>
</gene>
<dbReference type="InterPro" id="IPR038282">
    <property type="entry name" value="DUF2267_sf"/>
</dbReference>
<organism evidence="1 2">
    <name type="scientific">Streptomyces zagrosensis</name>
    <dbReference type="NCBI Taxonomy" id="1042984"/>
    <lineage>
        <taxon>Bacteria</taxon>
        <taxon>Bacillati</taxon>
        <taxon>Actinomycetota</taxon>
        <taxon>Actinomycetes</taxon>
        <taxon>Kitasatosporales</taxon>
        <taxon>Streptomycetaceae</taxon>
        <taxon>Streptomyces</taxon>
    </lineage>
</organism>
<dbReference type="Pfam" id="PF10025">
    <property type="entry name" value="DUF2267"/>
    <property type="match status" value="1"/>
</dbReference>
<evidence type="ECO:0000313" key="1">
    <source>
        <dbReference type="EMBL" id="MBB5939719.1"/>
    </source>
</evidence>
<dbReference type="Proteomes" id="UP000588098">
    <property type="component" value="Unassembled WGS sequence"/>
</dbReference>
<protein>
    <submittedName>
        <fullName evidence="1">Uncharacterized protein (DUF2267 family)</fullName>
    </submittedName>
</protein>
<comment type="caution">
    <text evidence="1">The sequence shown here is derived from an EMBL/GenBank/DDBJ whole genome shotgun (WGS) entry which is preliminary data.</text>
</comment>